<comment type="subcellular location">
    <subcellularLocation>
        <location evidence="3">Mitochondrion inner membrane</location>
        <topology evidence="3">Single-pass type II membrane protein</topology>
        <orientation evidence="3">Intermembrane side</orientation>
    </subcellularLocation>
</comment>
<feature type="domain" description="CHCH" evidence="21">
    <location>
        <begin position="171"/>
        <end position="207"/>
    </location>
</feature>
<reference evidence="22 23" key="1">
    <citation type="submission" date="2018-05" db="EMBL/GenBank/DDBJ databases">
        <title>Whole genome sequencing for identification of molecular markers to develop diagnostic detection tools for the regulated plant pathogen Lachnellula willkommii.</title>
        <authorList>
            <person name="Giroux E."/>
            <person name="Bilodeau G."/>
        </authorList>
    </citation>
    <scope>NUCLEOTIDE SEQUENCE [LARGE SCALE GENOMIC DNA]</scope>
    <source>
        <strain evidence="22 23">CBS 625.97</strain>
    </source>
</reference>
<dbReference type="Proteomes" id="UP000481288">
    <property type="component" value="Unassembled WGS sequence"/>
</dbReference>
<evidence type="ECO:0000256" key="8">
    <source>
        <dbReference type="ARBA" id="ARBA00022927"/>
    </source>
</evidence>
<evidence type="ECO:0000256" key="10">
    <source>
        <dbReference type="ARBA" id="ARBA00022968"/>
    </source>
</evidence>
<dbReference type="InterPro" id="IPR039289">
    <property type="entry name" value="CHCHD4"/>
</dbReference>
<dbReference type="GO" id="GO:0015035">
    <property type="term" value="F:protein-disulfide reductase activity"/>
    <property type="evidence" value="ECO:0007669"/>
    <property type="project" value="InterPro"/>
</dbReference>
<keyword evidence="16" id="KW-1015">Disulfide bond</keyword>
<dbReference type="Pfam" id="PF06747">
    <property type="entry name" value="CHCH"/>
    <property type="match status" value="1"/>
</dbReference>
<gene>
    <name evidence="22" type="primary">MIA40</name>
    <name evidence="22" type="ORF">LCER1_G008399</name>
</gene>
<evidence type="ECO:0000256" key="9">
    <source>
        <dbReference type="ARBA" id="ARBA00022946"/>
    </source>
</evidence>
<keyword evidence="8" id="KW-0653">Protein transport</keyword>
<dbReference type="EMBL" id="QGMG01001359">
    <property type="protein sequence ID" value="TVY48918.1"/>
    <property type="molecule type" value="Genomic_DNA"/>
</dbReference>
<keyword evidence="6" id="KW-0812">Transmembrane</keyword>
<comment type="caution">
    <text evidence="22">The sequence shown here is derived from an EMBL/GenBank/DDBJ whole genome shotgun (WGS) entry which is preliminary data.</text>
</comment>
<feature type="region of interest" description="Disordered" evidence="20">
    <location>
        <begin position="210"/>
        <end position="310"/>
    </location>
</feature>
<evidence type="ECO:0000313" key="23">
    <source>
        <dbReference type="Proteomes" id="UP000481288"/>
    </source>
</evidence>
<protein>
    <recommendedName>
        <fullName evidence="4">Mitochondrial intermembrane space import and assembly protein 40</fullName>
    </recommendedName>
    <alternativeName>
        <fullName evidence="19">Mitochondrial import inner membrane translocase TIM40</fullName>
    </alternativeName>
</protein>
<keyword evidence="9" id="KW-0809">Transit peptide</keyword>
<organism evidence="22 23">
    <name type="scientific">Lachnellula cervina</name>
    <dbReference type="NCBI Taxonomy" id="1316786"/>
    <lineage>
        <taxon>Eukaryota</taxon>
        <taxon>Fungi</taxon>
        <taxon>Dikarya</taxon>
        <taxon>Ascomycota</taxon>
        <taxon>Pezizomycotina</taxon>
        <taxon>Leotiomycetes</taxon>
        <taxon>Helotiales</taxon>
        <taxon>Lachnaceae</taxon>
        <taxon>Lachnellula</taxon>
    </lineage>
</organism>
<dbReference type="PANTHER" id="PTHR21622">
    <property type="entry name" value="COILED-COIL-HELIX-COILED-COIL-HELIX DOMAIN CONTAINING 4"/>
    <property type="match status" value="1"/>
</dbReference>
<comment type="cofactor">
    <cofactor evidence="2">
        <name>Cu(2+)</name>
        <dbReference type="ChEBI" id="CHEBI:29036"/>
    </cofactor>
</comment>
<feature type="compositionally biased region" description="Acidic residues" evidence="20">
    <location>
        <begin position="121"/>
        <end position="143"/>
    </location>
</feature>
<keyword evidence="23" id="KW-1185">Reference proteome</keyword>
<evidence type="ECO:0000256" key="5">
    <source>
        <dbReference type="ARBA" id="ARBA00022448"/>
    </source>
</evidence>
<dbReference type="GO" id="GO:0005758">
    <property type="term" value="C:mitochondrial intermembrane space"/>
    <property type="evidence" value="ECO:0007669"/>
    <property type="project" value="TreeGrafter"/>
</dbReference>
<evidence type="ECO:0000256" key="18">
    <source>
        <dbReference type="ARBA" id="ARBA00024980"/>
    </source>
</evidence>
<evidence type="ECO:0000256" key="20">
    <source>
        <dbReference type="SAM" id="MobiDB-lite"/>
    </source>
</evidence>
<accession>A0A7D8UL00</accession>
<comment type="function">
    <text evidence="18">Required for the import and folding of small cysteine-containing proteins (small Tim) in the mitochondrial intermembrane space (IMS). Forms a redox cycle with ERV1 that involves a disulfide relay system. Precursor proteins to be imported into the IMS are translocated in their reduced form into the mitochondria. The oxidized form of MIA40 forms a transient intermolecular disulfide bridge with the reduced precursor protein, resulting in oxidation of the precursor protein that now contains an intramolecular disulfide bond and is able to undergo folding in the IMS.</text>
</comment>
<proteinExistence type="predicted"/>
<name>A0A7D8UL00_9HELO</name>
<dbReference type="PANTHER" id="PTHR21622:SF0">
    <property type="entry name" value="COILED-COIL-HELIX-COILED-COIL-HELIX DOMAIN CONTAINING 4"/>
    <property type="match status" value="1"/>
</dbReference>
<evidence type="ECO:0000256" key="7">
    <source>
        <dbReference type="ARBA" id="ARBA00022792"/>
    </source>
</evidence>
<dbReference type="Gene3D" id="1.10.287.2900">
    <property type="match status" value="1"/>
</dbReference>
<keyword evidence="13" id="KW-0811">Translocation</keyword>
<dbReference type="FunFam" id="1.10.287.2900:FF:000002">
    <property type="entry name" value="Mitochondrial intermembrane space import and assembly protein"/>
    <property type="match status" value="1"/>
</dbReference>
<evidence type="ECO:0000256" key="17">
    <source>
        <dbReference type="ARBA" id="ARBA00023284"/>
    </source>
</evidence>
<keyword evidence="7" id="KW-0999">Mitochondrion inner membrane</keyword>
<keyword evidence="17" id="KW-0676">Redox-active center</keyword>
<evidence type="ECO:0000256" key="16">
    <source>
        <dbReference type="ARBA" id="ARBA00023157"/>
    </source>
</evidence>
<evidence type="ECO:0000256" key="19">
    <source>
        <dbReference type="ARBA" id="ARBA00033150"/>
    </source>
</evidence>
<sequence>MLKSAVRAAPRRVLPSRTVVNNSRTRFLSTAPPTQKSRSWKSSAARWALAAGAVYYYNTSNVFAEEPEASIQRLDESIHHIKDSELPTVDAIVEEKRQRYAQRVAEEQRRKQAAETTVAEGGEEEAEEDAEEEGGMDGLEDEAGQQGAFNPETGEINWDCPCLGGMAHGPCGDEFKAAFSCFVYSDQEPKGVECIDKFKGMQDCFRQHPEMYGAELEDDEEEVEEELRAREASPAPGDEPPQSAPKASPEPPKEAPAPVSAPSAKEQKKAIQEIPGDTAEETVGEPQKSGEKSGDEDSQLVPKAAHDATE</sequence>
<feature type="compositionally biased region" description="Acidic residues" evidence="20">
    <location>
        <begin position="215"/>
        <end position="225"/>
    </location>
</feature>
<keyword evidence="5" id="KW-0813">Transport</keyword>
<dbReference type="PROSITE" id="PS51808">
    <property type="entry name" value="CHCH"/>
    <property type="match status" value="1"/>
</dbReference>
<dbReference type="GO" id="GO:0045041">
    <property type="term" value="P:protein import into mitochondrial intermembrane space"/>
    <property type="evidence" value="ECO:0007669"/>
    <property type="project" value="InterPro"/>
</dbReference>
<keyword evidence="10" id="KW-0735">Signal-anchor</keyword>
<dbReference type="GO" id="GO:0005743">
    <property type="term" value="C:mitochondrial inner membrane"/>
    <property type="evidence" value="ECO:0007669"/>
    <property type="project" value="UniProtKB-SubCell"/>
</dbReference>
<evidence type="ECO:0000313" key="22">
    <source>
        <dbReference type="EMBL" id="TVY48918.1"/>
    </source>
</evidence>
<dbReference type="AlphaFoldDB" id="A0A7D8UL00"/>
<evidence type="ECO:0000256" key="4">
    <source>
        <dbReference type="ARBA" id="ARBA00013714"/>
    </source>
</evidence>
<evidence type="ECO:0000256" key="12">
    <source>
        <dbReference type="ARBA" id="ARBA00023002"/>
    </source>
</evidence>
<keyword evidence="14" id="KW-0496">Mitochondrion</keyword>
<dbReference type="OrthoDB" id="7481291at2759"/>
<dbReference type="InterPro" id="IPR010625">
    <property type="entry name" value="CHCH"/>
</dbReference>
<evidence type="ECO:0000256" key="2">
    <source>
        <dbReference type="ARBA" id="ARBA00001973"/>
    </source>
</evidence>
<keyword evidence="11" id="KW-1133">Transmembrane helix</keyword>
<evidence type="ECO:0000256" key="3">
    <source>
        <dbReference type="ARBA" id="ARBA00004164"/>
    </source>
</evidence>
<keyword evidence="15" id="KW-0472">Membrane</keyword>
<evidence type="ECO:0000256" key="13">
    <source>
        <dbReference type="ARBA" id="ARBA00023010"/>
    </source>
</evidence>
<evidence type="ECO:0000256" key="1">
    <source>
        <dbReference type="ARBA" id="ARBA00001947"/>
    </source>
</evidence>
<evidence type="ECO:0000256" key="15">
    <source>
        <dbReference type="ARBA" id="ARBA00023136"/>
    </source>
</evidence>
<evidence type="ECO:0000256" key="11">
    <source>
        <dbReference type="ARBA" id="ARBA00022989"/>
    </source>
</evidence>
<evidence type="ECO:0000256" key="14">
    <source>
        <dbReference type="ARBA" id="ARBA00023128"/>
    </source>
</evidence>
<keyword evidence="12" id="KW-0560">Oxidoreductase</keyword>
<feature type="region of interest" description="Disordered" evidence="20">
    <location>
        <begin position="107"/>
        <end position="152"/>
    </location>
</feature>
<evidence type="ECO:0000256" key="6">
    <source>
        <dbReference type="ARBA" id="ARBA00022692"/>
    </source>
</evidence>
<comment type="cofactor">
    <cofactor evidence="1">
        <name>Zn(2+)</name>
        <dbReference type="ChEBI" id="CHEBI:29105"/>
    </cofactor>
</comment>
<evidence type="ECO:0000259" key="21">
    <source>
        <dbReference type="Pfam" id="PF06747"/>
    </source>
</evidence>